<evidence type="ECO:0000256" key="3">
    <source>
        <dbReference type="SAM" id="Coils"/>
    </source>
</evidence>
<dbReference type="Pfam" id="PF04967">
    <property type="entry name" value="HTH_10"/>
    <property type="match status" value="1"/>
</dbReference>
<protein>
    <submittedName>
        <fullName evidence="7">PAS domain S-box protein</fullName>
    </submittedName>
</protein>
<dbReference type="SUPFAM" id="SSF46785">
    <property type="entry name" value="Winged helix' DNA-binding domain"/>
    <property type="match status" value="1"/>
</dbReference>
<name>A0ABD5ZE60_9EURY</name>
<dbReference type="SUPFAM" id="SSF55785">
    <property type="entry name" value="PYP-like sensor domain (PAS domain)"/>
    <property type="match status" value="4"/>
</dbReference>
<keyword evidence="8" id="KW-1185">Reference proteome</keyword>
<feature type="domain" description="PAC" evidence="6">
    <location>
        <begin position="164"/>
        <end position="216"/>
    </location>
</feature>
<dbReference type="PANTHER" id="PTHR44757:SF2">
    <property type="entry name" value="BIOFILM ARCHITECTURE MAINTENANCE PROTEIN MBAA"/>
    <property type="match status" value="1"/>
</dbReference>
<dbReference type="EMBL" id="JBHTAA010000005">
    <property type="protein sequence ID" value="MFC7203493.1"/>
    <property type="molecule type" value="Genomic_DNA"/>
</dbReference>
<keyword evidence="2" id="KW-0804">Transcription</keyword>
<dbReference type="RefSeq" id="WP_390222832.1">
    <property type="nucleotide sequence ID" value="NZ_JBHTAA010000005.1"/>
</dbReference>
<dbReference type="InterPro" id="IPR013656">
    <property type="entry name" value="PAS_4"/>
</dbReference>
<evidence type="ECO:0000259" key="5">
    <source>
        <dbReference type="PROSITE" id="PS50112"/>
    </source>
</evidence>
<dbReference type="Gene3D" id="3.30.450.20">
    <property type="entry name" value="PAS domain"/>
    <property type="match status" value="4"/>
</dbReference>
<feature type="compositionally biased region" description="Basic and acidic residues" evidence="4">
    <location>
        <begin position="68"/>
        <end position="79"/>
    </location>
</feature>
<evidence type="ECO:0000313" key="8">
    <source>
        <dbReference type="Proteomes" id="UP001596481"/>
    </source>
</evidence>
<dbReference type="SMART" id="SM00065">
    <property type="entry name" value="GAF"/>
    <property type="match status" value="1"/>
</dbReference>
<dbReference type="InterPro" id="IPR003018">
    <property type="entry name" value="GAF"/>
</dbReference>
<reference evidence="7 8" key="1">
    <citation type="journal article" date="2019" name="Int. J. Syst. Evol. Microbiol.">
        <title>The Global Catalogue of Microorganisms (GCM) 10K type strain sequencing project: providing services to taxonomists for standard genome sequencing and annotation.</title>
        <authorList>
            <consortium name="The Broad Institute Genomics Platform"/>
            <consortium name="The Broad Institute Genome Sequencing Center for Infectious Disease"/>
            <person name="Wu L."/>
            <person name="Ma J."/>
        </authorList>
    </citation>
    <scope>NUCLEOTIDE SEQUENCE [LARGE SCALE GENOMIC DNA]</scope>
    <source>
        <strain evidence="7 8">DSM 29988</strain>
    </source>
</reference>
<evidence type="ECO:0000256" key="4">
    <source>
        <dbReference type="SAM" id="MobiDB-lite"/>
    </source>
</evidence>
<feature type="domain" description="PAS" evidence="5">
    <location>
        <begin position="464"/>
        <end position="534"/>
    </location>
</feature>
<organism evidence="7 8">
    <name type="scientific">Haloferax namakaokahaiae</name>
    <dbReference type="NCBI Taxonomy" id="1748331"/>
    <lineage>
        <taxon>Archaea</taxon>
        <taxon>Methanobacteriati</taxon>
        <taxon>Methanobacteriota</taxon>
        <taxon>Stenosarchaea group</taxon>
        <taxon>Halobacteria</taxon>
        <taxon>Halobacteriales</taxon>
        <taxon>Haloferacaceae</taxon>
        <taxon>Haloferax</taxon>
    </lineage>
</organism>
<gene>
    <name evidence="7" type="ORF">ACFQJC_08210</name>
</gene>
<dbReference type="InterPro" id="IPR007050">
    <property type="entry name" value="HTH_bacterioopsin"/>
</dbReference>
<dbReference type="NCBIfam" id="TIGR00229">
    <property type="entry name" value="sensory_box"/>
    <property type="match status" value="4"/>
</dbReference>
<dbReference type="PANTHER" id="PTHR44757">
    <property type="entry name" value="DIGUANYLATE CYCLASE DGCP"/>
    <property type="match status" value="1"/>
</dbReference>
<feature type="domain" description="PAC" evidence="6">
    <location>
        <begin position="538"/>
        <end position="589"/>
    </location>
</feature>
<sequence length="989" mass="110730">MASASLTDAQRETLELFDGFGEPLTTSDVAERLDLGRRSAYGRLERLVDCGVLETKKVGANARVWWRRPDAPSPDREADGEVNPRPGDEDTLFGLLVDAVEEYAIFLLDEDGNVRTWNPGARKIKGYEADEIVGEHFSTFYTDDDQAADVPEQNLAEAVEHGNTEDEGWRVRKDGSRFWANVTITTVRDETGDIQGFAKVTRDMTERREREQQLRRERDLVDQIFETSPVGLGVLTRDGLERTNPRAAEIYGSPTGDIDEYTVGEPAVYGPDQTPVPPAERPNARVFETGEPVHGWECQLHSIDGQHRWLSVSAAPLTYDTGDVERVVVATKDITHLKEQSRRLERQRDDLEAELDEVLERVDDAFCALDEEFRFTYANQRAAELLQVHTGELLGECIWDLYPDATETPVWNGLREAMETQATTEFEVYGEELEAWLQASVYPSETGLSVYFRDITDRKLRVRELERYETIFETVDDGIYVVDTDGYLTMANEGYAELTGYPHEQLVGMHVSELVDEETVEKARTHEQELVANERETARFEADVLTADGGTVRAEGAFSIIESPNEGYERIGVVRDISERVARERKLERQRERLAALDDLNRVVRALSEAAIDQSTRVEIEQTVCEGLAATDSIQFAWVGEVDGETMTVCSRAEAGVGGFLDEGTVAFDLDESGRSDLIGRAVKTREMQVVEDALNHDEDEHLREQAIEWGFRSTATIPITHEGAFYGVLNVYTDRPDAFVGAEGDAIGHLSEIVGHAISAIEQKRALRSDEVVELVFHISDFFGAFDFPSADGRVTFDRAIPVGDGVYLEYGTATPEMSEVLEALVEDLPHWESIQFLDGDSGEDASRFELRLVEPPLLSSLTAIGGYVDRAAIEEGCFQIRLHVSPSADIRQVIEVVEEAYPMADMISRRQVTKTSPMSDGRSRLLVEDLTDRQRTVLETAFFSGYFESPRPIPGKHLADTLGIAGPTFHQHLRKAQKKVLAHVLDS</sequence>
<dbReference type="InterPro" id="IPR029016">
    <property type="entry name" value="GAF-like_dom_sf"/>
</dbReference>
<feature type="domain" description="PAS" evidence="5">
    <location>
        <begin position="351"/>
        <end position="421"/>
    </location>
</feature>
<dbReference type="InterPro" id="IPR001610">
    <property type="entry name" value="PAC"/>
</dbReference>
<evidence type="ECO:0000256" key="1">
    <source>
        <dbReference type="ARBA" id="ARBA00023015"/>
    </source>
</evidence>
<dbReference type="Pfam" id="PF13185">
    <property type="entry name" value="GAF_2"/>
    <property type="match status" value="1"/>
</dbReference>
<dbReference type="SMART" id="SM00091">
    <property type="entry name" value="PAS"/>
    <property type="match status" value="3"/>
</dbReference>
<dbReference type="Pfam" id="PF13426">
    <property type="entry name" value="PAS_9"/>
    <property type="match status" value="1"/>
</dbReference>
<feature type="domain" description="PAC" evidence="6">
    <location>
        <begin position="294"/>
        <end position="346"/>
    </location>
</feature>
<dbReference type="InterPro" id="IPR035965">
    <property type="entry name" value="PAS-like_dom_sf"/>
</dbReference>
<dbReference type="Pfam" id="PF00989">
    <property type="entry name" value="PAS"/>
    <property type="match status" value="1"/>
</dbReference>
<dbReference type="InterPro" id="IPR036390">
    <property type="entry name" value="WH_DNA-bd_sf"/>
</dbReference>
<dbReference type="InterPro" id="IPR000700">
    <property type="entry name" value="PAS-assoc_C"/>
</dbReference>
<dbReference type="PROSITE" id="PS50112">
    <property type="entry name" value="PAS"/>
    <property type="match status" value="3"/>
</dbReference>
<dbReference type="CDD" id="cd00130">
    <property type="entry name" value="PAS"/>
    <property type="match status" value="3"/>
</dbReference>
<dbReference type="Pfam" id="PF15915">
    <property type="entry name" value="BAT"/>
    <property type="match status" value="1"/>
</dbReference>
<dbReference type="SUPFAM" id="SSF55781">
    <property type="entry name" value="GAF domain-like"/>
    <property type="match status" value="1"/>
</dbReference>
<dbReference type="Proteomes" id="UP001596481">
    <property type="component" value="Unassembled WGS sequence"/>
</dbReference>
<evidence type="ECO:0000259" key="6">
    <source>
        <dbReference type="PROSITE" id="PS50113"/>
    </source>
</evidence>
<feature type="coiled-coil region" evidence="3">
    <location>
        <begin position="327"/>
        <end position="368"/>
    </location>
</feature>
<keyword evidence="1" id="KW-0805">Transcription regulation</keyword>
<keyword evidence="3" id="KW-0175">Coiled coil</keyword>
<evidence type="ECO:0000313" key="7">
    <source>
        <dbReference type="EMBL" id="MFC7203493.1"/>
    </source>
</evidence>
<dbReference type="InterPro" id="IPR052155">
    <property type="entry name" value="Biofilm_reg_signaling"/>
</dbReference>
<dbReference type="InterPro" id="IPR013767">
    <property type="entry name" value="PAS_fold"/>
</dbReference>
<feature type="domain" description="PAS" evidence="5">
    <location>
        <begin position="105"/>
        <end position="162"/>
    </location>
</feature>
<dbReference type="AlphaFoldDB" id="A0ABD5ZE60"/>
<dbReference type="SMART" id="SM00086">
    <property type="entry name" value="PAC"/>
    <property type="match status" value="3"/>
</dbReference>
<dbReference type="Gene3D" id="3.30.450.40">
    <property type="match status" value="1"/>
</dbReference>
<feature type="region of interest" description="Disordered" evidence="4">
    <location>
        <begin position="68"/>
        <end position="87"/>
    </location>
</feature>
<dbReference type="InterPro" id="IPR031803">
    <property type="entry name" value="BAT_GAF/HTH-assoc"/>
</dbReference>
<evidence type="ECO:0000256" key="2">
    <source>
        <dbReference type="ARBA" id="ARBA00023163"/>
    </source>
</evidence>
<dbReference type="PROSITE" id="PS50113">
    <property type="entry name" value="PAC"/>
    <property type="match status" value="3"/>
</dbReference>
<comment type="caution">
    <text evidence="7">The sequence shown here is derived from an EMBL/GenBank/DDBJ whole genome shotgun (WGS) entry which is preliminary data.</text>
</comment>
<dbReference type="Pfam" id="PF08448">
    <property type="entry name" value="PAS_4"/>
    <property type="match status" value="2"/>
</dbReference>
<accession>A0ABD5ZE60</accession>
<dbReference type="InterPro" id="IPR000014">
    <property type="entry name" value="PAS"/>
</dbReference>
<proteinExistence type="predicted"/>